<dbReference type="SFLD" id="SFLDG01061">
    <property type="entry name" value="methylthiotransferase"/>
    <property type="match status" value="1"/>
</dbReference>
<comment type="catalytic activity">
    <reaction evidence="11">
        <text>N(6)-dimethylallyladenosine(37) in tRNA + (sulfur carrier)-SH + AH2 + 2 S-adenosyl-L-methionine = 2-methylsulfanyl-N(6)-dimethylallyladenosine(37) in tRNA + (sulfur carrier)-H + 5'-deoxyadenosine + L-methionine + A + S-adenosyl-L-homocysteine + 2 H(+)</text>
        <dbReference type="Rhea" id="RHEA:37067"/>
        <dbReference type="Rhea" id="RHEA-COMP:10375"/>
        <dbReference type="Rhea" id="RHEA-COMP:10376"/>
        <dbReference type="Rhea" id="RHEA-COMP:14737"/>
        <dbReference type="Rhea" id="RHEA-COMP:14739"/>
        <dbReference type="ChEBI" id="CHEBI:13193"/>
        <dbReference type="ChEBI" id="CHEBI:15378"/>
        <dbReference type="ChEBI" id="CHEBI:17319"/>
        <dbReference type="ChEBI" id="CHEBI:17499"/>
        <dbReference type="ChEBI" id="CHEBI:29917"/>
        <dbReference type="ChEBI" id="CHEBI:57844"/>
        <dbReference type="ChEBI" id="CHEBI:57856"/>
        <dbReference type="ChEBI" id="CHEBI:59789"/>
        <dbReference type="ChEBI" id="CHEBI:64428"/>
        <dbReference type="ChEBI" id="CHEBI:74415"/>
        <dbReference type="ChEBI" id="CHEBI:74417"/>
        <dbReference type="EC" id="2.8.4.3"/>
    </reaction>
</comment>
<dbReference type="PROSITE" id="PS01278">
    <property type="entry name" value="MTTASE_RADICAL"/>
    <property type="match status" value="1"/>
</dbReference>
<keyword evidence="8 11" id="KW-0408">Iron</keyword>
<dbReference type="Gene3D" id="3.80.30.20">
    <property type="entry name" value="tm_1862 like domain"/>
    <property type="match status" value="1"/>
</dbReference>
<dbReference type="PANTHER" id="PTHR43020">
    <property type="entry name" value="CDK5 REGULATORY SUBUNIT-ASSOCIATED PROTEIN 1"/>
    <property type="match status" value="1"/>
</dbReference>
<dbReference type="OrthoDB" id="9805215at2"/>
<evidence type="ECO:0000313" key="16">
    <source>
        <dbReference type="Proteomes" id="UP000196365"/>
    </source>
</evidence>
<dbReference type="EC" id="2.8.4.3" evidence="10 11"/>
<dbReference type="CDD" id="cd01335">
    <property type="entry name" value="Radical_SAM"/>
    <property type="match status" value="1"/>
</dbReference>
<comment type="similarity">
    <text evidence="11">Belongs to the methylthiotransferase family. MiaB subfamily.</text>
</comment>
<dbReference type="SUPFAM" id="SSF102114">
    <property type="entry name" value="Radical SAM enzymes"/>
    <property type="match status" value="1"/>
</dbReference>
<name>A0A1T4JVD8_9FIRM</name>
<dbReference type="HAMAP" id="MF_01864">
    <property type="entry name" value="tRNA_metthiotr_MiaB"/>
    <property type="match status" value="1"/>
</dbReference>
<dbReference type="InterPro" id="IPR005839">
    <property type="entry name" value="Methylthiotransferase"/>
</dbReference>
<comment type="subcellular location">
    <subcellularLocation>
        <location evidence="11">Cytoplasm</location>
    </subcellularLocation>
</comment>
<dbReference type="InterPro" id="IPR020612">
    <property type="entry name" value="Methylthiotransferase_CS"/>
</dbReference>
<feature type="binding site" evidence="11">
    <location>
        <position position="87"/>
    </location>
    <ligand>
        <name>[4Fe-4S] cluster</name>
        <dbReference type="ChEBI" id="CHEBI:49883"/>
        <label>1</label>
    </ligand>
</feature>
<reference evidence="15 16" key="1">
    <citation type="submission" date="2017-02" db="EMBL/GenBank/DDBJ databases">
        <authorList>
            <person name="Peterson S.W."/>
        </authorList>
    </citation>
    <scope>NUCLEOTIDE SEQUENCE [LARGE SCALE GENOMIC DNA]</scope>
    <source>
        <strain evidence="15 16">DSM 15102</strain>
    </source>
</reference>
<dbReference type="PROSITE" id="PS51449">
    <property type="entry name" value="MTTASE_N"/>
    <property type="match status" value="1"/>
</dbReference>
<evidence type="ECO:0000256" key="11">
    <source>
        <dbReference type="HAMAP-Rule" id="MF_01864"/>
    </source>
</evidence>
<feature type="binding site" evidence="11">
    <location>
        <position position="170"/>
    </location>
    <ligand>
        <name>[4Fe-4S] cluster</name>
        <dbReference type="ChEBI" id="CHEBI:49883"/>
        <label>2</label>
        <note>4Fe-4S-S-AdoMet</note>
    </ligand>
</feature>
<feature type="binding site" evidence="11">
    <location>
        <position position="17"/>
    </location>
    <ligand>
        <name>[4Fe-4S] cluster</name>
        <dbReference type="ChEBI" id="CHEBI:49883"/>
        <label>1</label>
    </ligand>
</feature>
<dbReference type="SFLD" id="SFLDG01082">
    <property type="entry name" value="B12-binding_domain_containing"/>
    <property type="match status" value="1"/>
</dbReference>
<evidence type="ECO:0000256" key="6">
    <source>
        <dbReference type="ARBA" id="ARBA00022694"/>
    </source>
</evidence>
<keyword evidence="4 11" id="KW-0808">Transferase</keyword>
<dbReference type="PROSITE" id="PS50926">
    <property type="entry name" value="TRAM"/>
    <property type="match status" value="1"/>
</dbReference>
<dbReference type="NCBIfam" id="TIGR00089">
    <property type="entry name" value="MiaB/RimO family radical SAM methylthiotransferase"/>
    <property type="match status" value="1"/>
</dbReference>
<evidence type="ECO:0000259" key="14">
    <source>
        <dbReference type="PROSITE" id="PS51918"/>
    </source>
</evidence>
<dbReference type="NCBIfam" id="TIGR01574">
    <property type="entry name" value="miaB-methiolase"/>
    <property type="match status" value="1"/>
</dbReference>
<proteinExistence type="inferred from homology"/>
<dbReference type="Pfam" id="PF01938">
    <property type="entry name" value="TRAM"/>
    <property type="match status" value="1"/>
</dbReference>
<dbReference type="PROSITE" id="PS51918">
    <property type="entry name" value="RADICAL_SAM"/>
    <property type="match status" value="1"/>
</dbReference>
<comment type="function">
    <text evidence="1 11">Catalyzes the methylthiolation of N6-(dimethylallyl)adenosine (i(6)A), leading to the formation of 2-methylthio-N6-(dimethylallyl)adenosine (ms(2)i(6)A) at position 37 in tRNAs that read codons beginning with uridine.</text>
</comment>
<gene>
    <name evidence="11" type="primary">miaB</name>
    <name evidence="15" type="ORF">SAMN02745973_00128</name>
</gene>
<protein>
    <recommendedName>
        <fullName evidence="10 11">tRNA-2-methylthio-N(6)-dimethylallyladenosine synthase</fullName>
        <ecNumber evidence="10 11">2.8.4.3</ecNumber>
    </recommendedName>
    <alternativeName>
        <fullName evidence="11">(Dimethylallyl)adenosine tRNA methylthiotransferase MiaB</fullName>
    </alternativeName>
    <alternativeName>
        <fullName evidence="11">tRNA-i(6)A37 methylthiotransferase</fullName>
    </alternativeName>
</protein>
<dbReference type="InterPro" id="IPR013848">
    <property type="entry name" value="Methylthiotransferase_N"/>
</dbReference>
<dbReference type="GO" id="GO:0046872">
    <property type="term" value="F:metal ion binding"/>
    <property type="evidence" value="ECO:0007669"/>
    <property type="project" value="UniProtKB-KW"/>
</dbReference>
<dbReference type="FunFam" id="3.40.50.12160:FF:000006">
    <property type="entry name" value="tRNA-2-methylthio-N(6)-dimethylallyladenosine synthase"/>
    <property type="match status" value="1"/>
</dbReference>
<dbReference type="InterPro" id="IPR058240">
    <property type="entry name" value="rSAM_sf"/>
</dbReference>
<evidence type="ECO:0000259" key="12">
    <source>
        <dbReference type="PROSITE" id="PS50926"/>
    </source>
</evidence>
<feature type="domain" description="MTTase N-terminal" evidence="13">
    <location>
        <begin position="8"/>
        <end position="126"/>
    </location>
</feature>
<evidence type="ECO:0000256" key="4">
    <source>
        <dbReference type="ARBA" id="ARBA00022679"/>
    </source>
</evidence>
<evidence type="ECO:0000259" key="13">
    <source>
        <dbReference type="PROSITE" id="PS51449"/>
    </source>
</evidence>
<sequence>MISNNKNKYYKISTYGCQMNENDSEKLAGMLKNMGYKPTEIEEQADIIILNTCSVRENADIKVFGNLGHYKPLKKKNPNLILAVCGCMMQQKEIVEKIKEKYPQVDLVFGTHNIHKFPELLANAQQSSCIVIDVWENGGEIIESVPIERKYKHKAFVTIMYGCDNFCSYCIVPYTRGREKSREPEKIIKEVIHLAQDGCKEITLLGQNVNSYGKTLKNPISFAQLLRKLNQIDGIKRIRFMTSHPKDLSDELILAMKECDKVCEHIHLPFQAGSNKILKIMNRRYTKESYLELIKKLKETIPGIAITTDIIVGFPGENQDDFKDTLDIVRKVKFDSAFTFLYSIRKGTPAAKMENQIPDDIKHERFNRLLELQQSISREKNALLKNEVVEVLVDGTSKNDEEKMCGRTRTNKLVNFIGDKNLIGEFVQVKITDPHTWSLNGVQLGYENYIK</sequence>
<keyword evidence="2 11" id="KW-0004">4Fe-4S</keyword>
<comment type="subunit">
    <text evidence="11">Monomer.</text>
</comment>
<feature type="binding site" evidence="11">
    <location>
        <position position="167"/>
    </location>
    <ligand>
        <name>[4Fe-4S] cluster</name>
        <dbReference type="ChEBI" id="CHEBI:49883"/>
        <label>2</label>
        <note>4Fe-4S-S-AdoMet</note>
    </ligand>
</feature>
<evidence type="ECO:0000256" key="2">
    <source>
        <dbReference type="ARBA" id="ARBA00022485"/>
    </source>
</evidence>
<dbReference type="AlphaFoldDB" id="A0A1T4JVD8"/>
<feature type="binding site" evidence="11">
    <location>
        <position position="163"/>
    </location>
    <ligand>
        <name>[4Fe-4S] cluster</name>
        <dbReference type="ChEBI" id="CHEBI:49883"/>
        <label>2</label>
        <note>4Fe-4S-S-AdoMet</note>
    </ligand>
</feature>
<evidence type="ECO:0000256" key="5">
    <source>
        <dbReference type="ARBA" id="ARBA00022691"/>
    </source>
</evidence>
<feature type="domain" description="TRAM" evidence="12">
    <location>
        <begin position="382"/>
        <end position="445"/>
    </location>
</feature>
<keyword evidence="9 11" id="KW-0411">Iron-sulfur</keyword>
<dbReference type="Gene3D" id="3.40.50.12160">
    <property type="entry name" value="Methylthiotransferase, N-terminal domain"/>
    <property type="match status" value="1"/>
</dbReference>
<dbReference type="InterPro" id="IPR038135">
    <property type="entry name" value="Methylthiotransferase_N_sf"/>
</dbReference>
<dbReference type="InterPro" id="IPR007197">
    <property type="entry name" value="rSAM"/>
</dbReference>
<keyword evidence="16" id="KW-1185">Reference proteome</keyword>
<feature type="domain" description="Radical SAM core" evidence="14">
    <location>
        <begin position="149"/>
        <end position="379"/>
    </location>
</feature>
<keyword evidence="3 11" id="KW-0963">Cytoplasm</keyword>
<dbReference type="GO" id="GO:0051539">
    <property type="term" value="F:4 iron, 4 sulfur cluster binding"/>
    <property type="evidence" value="ECO:0007669"/>
    <property type="project" value="UniProtKB-UniRule"/>
</dbReference>
<keyword evidence="6 11" id="KW-0819">tRNA processing</keyword>
<dbReference type="FunFam" id="3.80.30.20:FF:000001">
    <property type="entry name" value="tRNA-2-methylthio-N(6)-dimethylallyladenosine synthase 2"/>
    <property type="match status" value="1"/>
</dbReference>
<evidence type="ECO:0000256" key="10">
    <source>
        <dbReference type="ARBA" id="ARBA00033765"/>
    </source>
</evidence>
<evidence type="ECO:0000256" key="3">
    <source>
        <dbReference type="ARBA" id="ARBA00022490"/>
    </source>
</evidence>
<keyword evidence="5 11" id="KW-0949">S-adenosyl-L-methionine</keyword>
<organism evidence="15 16">
    <name type="scientific">Garciella nitratireducens DSM 15102</name>
    <dbReference type="NCBI Taxonomy" id="1121911"/>
    <lineage>
        <taxon>Bacteria</taxon>
        <taxon>Bacillati</taxon>
        <taxon>Bacillota</taxon>
        <taxon>Clostridia</taxon>
        <taxon>Eubacteriales</taxon>
        <taxon>Eubacteriaceae</taxon>
        <taxon>Garciella</taxon>
    </lineage>
</organism>
<dbReference type="SFLD" id="SFLDS00029">
    <property type="entry name" value="Radical_SAM"/>
    <property type="match status" value="1"/>
</dbReference>
<dbReference type="EMBL" id="FUWV01000001">
    <property type="protein sequence ID" value="SJZ34126.1"/>
    <property type="molecule type" value="Genomic_DNA"/>
</dbReference>
<evidence type="ECO:0000256" key="8">
    <source>
        <dbReference type="ARBA" id="ARBA00023004"/>
    </source>
</evidence>
<dbReference type="InterPro" id="IPR006638">
    <property type="entry name" value="Elp3/MiaA/NifB-like_rSAM"/>
</dbReference>
<dbReference type="GO" id="GO:0035597">
    <property type="term" value="F:tRNA-2-methylthio-N(6)-dimethylallyladenosine(37) synthase activity"/>
    <property type="evidence" value="ECO:0007669"/>
    <property type="project" value="UniProtKB-EC"/>
</dbReference>
<dbReference type="Pfam" id="PF04055">
    <property type="entry name" value="Radical_SAM"/>
    <property type="match status" value="1"/>
</dbReference>
<dbReference type="Proteomes" id="UP000196365">
    <property type="component" value="Unassembled WGS sequence"/>
</dbReference>
<evidence type="ECO:0000313" key="15">
    <source>
        <dbReference type="EMBL" id="SJZ34126.1"/>
    </source>
</evidence>
<dbReference type="SMART" id="SM00729">
    <property type="entry name" value="Elp3"/>
    <property type="match status" value="1"/>
</dbReference>
<dbReference type="InterPro" id="IPR023404">
    <property type="entry name" value="rSAM_horseshoe"/>
</dbReference>
<dbReference type="GO" id="GO:0005829">
    <property type="term" value="C:cytosol"/>
    <property type="evidence" value="ECO:0007669"/>
    <property type="project" value="TreeGrafter"/>
</dbReference>
<dbReference type="InterPro" id="IPR006463">
    <property type="entry name" value="MiaB_methiolase"/>
</dbReference>
<evidence type="ECO:0000256" key="1">
    <source>
        <dbReference type="ARBA" id="ARBA00003234"/>
    </source>
</evidence>
<keyword evidence="7 11" id="KW-0479">Metal-binding</keyword>
<dbReference type="SFLD" id="SFLDF00273">
    <property type="entry name" value="(dimethylallyl)adenosine_tRNA"/>
    <property type="match status" value="1"/>
</dbReference>
<comment type="cofactor">
    <cofactor evidence="11">
        <name>[4Fe-4S] cluster</name>
        <dbReference type="ChEBI" id="CHEBI:49883"/>
    </cofactor>
    <text evidence="11">Binds 2 [4Fe-4S] clusters. One cluster is coordinated with 3 cysteines and an exchangeable S-adenosyl-L-methionine.</text>
</comment>
<evidence type="ECO:0000256" key="7">
    <source>
        <dbReference type="ARBA" id="ARBA00022723"/>
    </source>
</evidence>
<dbReference type="RefSeq" id="WP_087677580.1">
    <property type="nucleotide sequence ID" value="NZ_FUWV01000001.1"/>
</dbReference>
<dbReference type="InterPro" id="IPR002792">
    <property type="entry name" value="TRAM_dom"/>
</dbReference>
<feature type="binding site" evidence="11">
    <location>
        <position position="53"/>
    </location>
    <ligand>
        <name>[4Fe-4S] cluster</name>
        <dbReference type="ChEBI" id="CHEBI:49883"/>
        <label>1</label>
    </ligand>
</feature>
<evidence type="ECO:0000256" key="9">
    <source>
        <dbReference type="ARBA" id="ARBA00023014"/>
    </source>
</evidence>
<dbReference type="Pfam" id="PF00919">
    <property type="entry name" value="UPF0004"/>
    <property type="match status" value="1"/>
</dbReference>
<dbReference type="PANTHER" id="PTHR43020:SF2">
    <property type="entry name" value="MITOCHONDRIAL TRNA METHYLTHIOTRANSFERASE CDK5RAP1"/>
    <property type="match status" value="1"/>
</dbReference>
<accession>A0A1T4JVD8</accession>